<gene>
    <name evidence="2" type="ORF">C5O25_06600</name>
</gene>
<dbReference type="AlphaFoldDB" id="A0A2V1ISE0"/>
<organism evidence="2 3">
    <name type="scientific">Paramuribaculum intestinale</name>
    <dbReference type="NCBI Taxonomy" id="2094151"/>
    <lineage>
        <taxon>Bacteria</taxon>
        <taxon>Pseudomonadati</taxon>
        <taxon>Bacteroidota</taxon>
        <taxon>Bacteroidia</taxon>
        <taxon>Bacteroidales</taxon>
        <taxon>Muribaculaceae</taxon>
        <taxon>Paramuribaculum</taxon>
    </lineage>
</organism>
<proteinExistence type="predicted"/>
<accession>A0A2V1ISE0</accession>
<dbReference type="PANTHER" id="PTHR34585">
    <property type="match status" value="1"/>
</dbReference>
<dbReference type="GO" id="GO:0003677">
    <property type="term" value="F:DNA binding"/>
    <property type="evidence" value="ECO:0007669"/>
    <property type="project" value="UniProtKB-KW"/>
</dbReference>
<comment type="caution">
    <text evidence="2">The sequence shown here is derived from an EMBL/GenBank/DDBJ whole genome shotgun (WGS) entry which is preliminary data.</text>
</comment>
<evidence type="ECO:0000313" key="3">
    <source>
        <dbReference type="Proteomes" id="UP000244925"/>
    </source>
</evidence>
<dbReference type="SUPFAM" id="SSF46955">
    <property type="entry name" value="Putative DNA-binding domain"/>
    <property type="match status" value="1"/>
</dbReference>
<dbReference type="RefSeq" id="WP_107035951.1">
    <property type="nucleotide sequence ID" value="NZ_CP098825.1"/>
</dbReference>
<reference evidence="3" key="1">
    <citation type="submission" date="2018-02" db="EMBL/GenBank/DDBJ databases">
        <authorList>
            <person name="Clavel T."/>
            <person name="Strowig T."/>
        </authorList>
    </citation>
    <scope>NUCLEOTIDE SEQUENCE [LARGE SCALE GENOMIC DNA]</scope>
    <source>
        <strain evidence="3">DSM 100764</strain>
    </source>
</reference>
<dbReference type="GeneID" id="93425724"/>
<protein>
    <submittedName>
        <fullName evidence="2">DNA-binding protein</fullName>
    </submittedName>
</protein>
<dbReference type="Pfam" id="PF12728">
    <property type="entry name" value="HTH_17"/>
    <property type="match status" value="1"/>
</dbReference>
<feature type="domain" description="Helix-turn-helix" evidence="1">
    <location>
        <begin position="36"/>
        <end position="79"/>
    </location>
</feature>
<keyword evidence="2" id="KW-0238">DNA-binding</keyword>
<keyword evidence="3" id="KW-1185">Reference proteome</keyword>
<evidence type="ECO:0000259" key="1">
    <source>
        <dbReference type="Pfam" id="PF12728"/>
    </source>
</evidence>
<dbReference type="InterPro" id="IPR041657">
    <property type="entry name" value="HTH_17"/>
</dbReference>
<name>A0A2V1ISE0_9BACT</name>
<dbReference type="PANTHER" id="PTHR34585:SF22">
    <property type="entry name" value="HELIX-TURN-HELIX DOMAIN-CONTAINING PROTEIN"/>
    <property type="match status" value="1"/>
</dbReference>
<evidence type="ECO:0000313" key="2">
    <source>
        <dbReference type="EMBL" id="PWB07576.1"/>
    </source>
</evidence>
<dbReference type="InterPro" id="IPR009061">
    <property type="entry name" value="DNA-bd_dom_put_sf"/>
</dbReference>
<sequence>MNSIETLLHRILQLVEAKHAHLLTTDKERIYDNKSLMALLGIKDRYLKRLRDNGLLGYSRHGDKYWYTQSDIDRFLTSCHYTPFAENRD</sequence>
<dbReference type="EMBL" id="PUBV01000011">
    <property type="protein sequence ID" value="PWB07576.1"/>
    <property type="molecule type" value="Genomic_DNA"/>
</dbReference>
<dbReference type="Proteomes" id="UP000244925">
    <property type="component" value="Unassembled WGS sequence"/>
</dbReference>